<comment type="caution">
    <text evidence="1">The sequence shown here is derived from an EMBL/GenBank/DDBJ whole genome shotgun (WGS) entry which is preliminary data.</text>
</comment>
<protein>
    <submittedName>
        <fullName evidence="1">Uncharacterized protein</fullName>
    </submittedName>
</protein>
<sequence length="172" mass="18952">MQQPQSLFEPQAGARARDRGMLSVWQGCQRWEATETAAPPSAPRTPLRATSMPAWLQIYQTPTAGHPARTAPPVPDPDGSRLENFAGVLDVGRVIRFPTAVAWVKPCEAFNANISFCAAAGDLPVNRAIYEIFKQVAKSPEVGPENRILPPRRLLVKRRRGVTGWSLLARQM</sequence>
<keyword evidence="2" id="KW-1185">Reference proteome</keyword>
<dbReference type="EMBL" id="JARJCW010000005">
    <property type="protein sequence ID" value="KAJ7224109.1"/>
    <property type="molecule type" value="Genomic_DNA"/>
</dbReference>
<organism evidence="1 2">
    <name type="scientific">Mycena pura</name>
    <dbReference type="NCBI Taxonomy" id="153505"/>
    <lineage>
        <taxon>Eukaryota</taxon>
        <taxon>Fungi</taxon>
        <taxon>Dikarya</taxon>
        <taxon>Basidiomycota</taxon>
        <taxon>Agaricomycotina</taxon>
        <taxon>Agaricomycetes</taxon>
        <taxon>Agaricomycetidae</taxon>
        <taxon>Agaricales</taxon>
        <taxon>Marasmiineae</taxon>
        <taxon>Mycenaceae</taxon>
        <taxon>Mycena</taxon>
    </lineage>
</organism>
<dbReference type="Proteomes" id="UP001219525">
    <property type="component" value="Unassembled WGS sequence"/>
</dbReference>
<evidence type="ECO:0000313" key="2">
    <source>
        <dbReference type="Proteomes" id="UP001219525"/>
    </source>
</evidence>
<evidence type="ECO:0000313" key="1">
    <source>
        <dbReference type="EMBL" id="KAJ7224109.1"/>
    </source>
</evidence>
<dbReference type="AlphaFoldDB" id="A0AAD7E2F0"/>
<accession>A0AAD7E2F0</accession>
<name>A0AAD7E2F0_9AGAR</name>
<reference evidence="1" key="1">
    <citation type="submission" date="2023-03" db="EMBL/GenBank/DDBJ databases">
        <title>Massive genome expansion in bonnet fungi (Mycena s.s.) driven by repeated elements and novel gene families across ecological guilds.</title>
        <authorList>
            <consortium name="Lawrence Berkeley National Laboratory"/>
            <person name="Harder C.B."/>
            <person name="Miyauchi S."/>
            <person name="Viragh M."/>
            <person name="Kuo A."/>
            <person name="Thoen E."/>
            <person name="Andreopoulos B."/>
            <person name="Lu D."/>
            <person name="Skrede I."/>
            <person name="Drula E."/>
            <person name="Henrissat B."/>
            <person name="Morin E."/>
            <person name="Kohler A."/>
            <person name="Barry K."/>
            <person name="LaButti K."/>
            <person name="Morin E."/>
            <person name="Salamov A."/>
            <person name="Lipzen A."/>
            <person name="Mereny Z."/>
            <person name="Hegedus B."/>
            <person name="Baldrian P."/>
            <person name="Stursova M."/>
            <person name="Weitz H."/>
            <person name="Taylor A."/>
            <person name="Grigoriev I.V."/>
            <person name="Nagy L.G."/>
            <person name="Martin F."/>
            <person name="Kauserud H."/>
        </authorList>
    </citation>
    <scope>NUCLEOTIDE SEQUENCE</scope>
    <source>
        <strain evidence="1">9144</strain>
    </source>
</reference>
<gene>
    <name evidence="1" type="ORF">GGX14DRAFT_386907</name>
</gene>
<proteinExistence type="predicted"/>